<dbReference type="PANTHER" id="PTHR43591:SF24">
    <property type="entry name" value="2-METHOXY-6-POLYPRENYL-1,4-BENZOQUINOL METHYLASE, MITOCHONDRIAL"/>
    <property type="match status" value="1"/>
</dbReference>
<dbReference type="InterPro" id="IPR029063">
    <property type="entry name" value="SAM-dependent_MTases_sf"/>
</dbReference>
<evidence type="ECO:0000313" key="3">
    <source>
        <dbReference type="Proteomes" id="UP000569914"/>
    </source>
</evidence>
<proteinExistence type="predicted"/>
<dbReference type="GO" id="GO:0008757">
    <property type="term" value="F:S-adenosylmethionine-dependent methyltransferase activity"/>
    <property type="evidence" value="ECO:0007669"/>
    <property type="project" value="InterPro"/>
</dbReference>
<evidence type="ECO:0000313" key="2">
    <source>
        <dbReference type="EMBL" id="NYE70118.1"/>
    </source>
</evidence>
<dbReference type="GO" id="GO:0032259">
    <property type="term" value="P:methylation"/>
    <property type="evidence" value="ECO:0007669"/>
    <property type="project" value="UniProtKB-KW"/>
</dbReference>
<dbReference type="EMBL" id="JACCBU010000001">
    <property type="protein sequence ID" value="NYE70118.1"/>
    <property type="molecule type" value="Genomic_DNA"/>
</dbReference>
<dbReference type="PANTHER" id="PTHR43591">
    <property type="entry name" value="METHYLTRANSFERASE"/>
    <property type="match status" value="1"/>
</dbReference>
<organism evidence="2 3">
    <name type="scientific">Microlunatus parietis</name>
    <dbReference type="NCBI Taxonomy" id="682979"/>
    <lineage>
        <taxon>Bacteria</taxon>
        <taxon>Bacillati</taxon>
        <taxon>Actinomycetota</taxon>
        <taxon>Actinomycetes</taxon>
        <taxon>Propionibacteriales</taxon>
        <taxon>Propionibacteriaceae</taxon>
        <taxon>Microlunatus</taxon>
    </lineage>
</organism>
<comment type="caution">
    <text evidence="2">The sequence shown here is derived from an EMBL/GenBank/DDBJ whole genome shotgun (WGS) entry which is preliminary data.</text>
</comment>
<keyword evidence="3" id="KW-1185">Reference proteome</keyword>
<dbReference type="AlphaFoldDB" id="A0A7Y9I4U3"/>
<evidence type="ECO:0000259" key="1">
    <source>
        <dbReference type="Pfam" id="PF08241"/>
    </source>
</evidence>
<name>A0A7Y9I4U3_9ACTN</name>
<feature type="domain" description="Methyltransferase type 11" evidence="1">
    <location>
        <begin position="51"/>
        <end position="120"/>
    </location>
</feature>
<gene>
    <name evidence="2" type="ORF">BKA15_001447</name>
</gene>
<protein>
    <submittedName>
        <fullName evidence="2">SAM-dependent methyltransferase</fullName>
    </submittedName>
</protein>
<dbReference type="RefSeq" id="WP_179749344.1">
    <property type="nucleotide sequence ID" value="NZ_JACCBU010000001.1"/>
</dbReference>
<keyword evidence="2" id="KW-0489">Methyltransferase</keyword>
<dbReference type="InterPro" id="IPR013216">
    <property type="entry name" value="Methyltransf_11"/>
</dbReference>
<dbReference type="Proteomes" id="UP000569914">
    <property type="component" value="Unassembled WGS sequence"/>
</dbReference>
<dbReference type="SUPFAM" id="SSF53335">
    <property type="entry name" value="S-adenosyl-L-methionine-dependent methyltransferases"/>
    <property type="match status" value="1"/>
</dbReference>
<dbReference type="Pfam" id="PF08241">
    <property type="entry name" value="Methyltransf_11"/>
    <property type="match status" value="1"/>
</dbReference>
<accession>A0A7Y9I4U3</accession>
<reference evidence="2 3" key="1">
    <citation type="submission" date="2020-07" db="EMBL/GenBank/DDBJ databases">
        <title>Sequencing the genomes of 1000 actinobacteria strains.</title>
        <authorList>
            <person name="Klenk H.-P."/>
        </authorList>
    </citation>
    <scope>NUCLEOTIDE SEQUENCE [LARGE SCALE GENOMIC DNA]</scope>
    <source>
        <strain evidence="2 3">DSM 22083</strain>
    </source>
</reference>
<keyword evidence="2" id="KW-0808">Transferase</keyword>
<dbReference type="CDD" id="cd02440">
    <property type="entry name" value="AdoMet_MTases"/>
    <property type="match status" value="1"/>
</dbReference>
<sequence>MTGRGQLSRWADLGSAQDFDRRYSRDSVDVWVSRLAGLGPIGAGDLVLDLGCDLSATFVRYAGGRDSPVRWLVADAQAVPLADGSVDCAIMSLLLHRLPDPAQAVAEARRLLRPGGSLLIKTVLPADAAGSLPYRLFPTVAAAQLARLPGLSMITNWLSAAGFGEVTSERVLRDRRIDAERLASTAVVDAKARYPDLDGHELRQGLRRLQEESALHSGNWTEQRGTALVRAAAS</sequence>
<dbReference type="Gene3D" id="3.40.50.150">
    <property type="entry name" value="Vaccinia Virus protein VP39"/>
    <property type="match status" value="1"/>
</dbReference>